<evidence type="ECO:0000256" key="3">
    <source>
        <dbReference type="ARBA" id="ARBA00022553"/>
    </source>
</evidence>
<dbReference type="FunFam" id="3.40.50.2300:FF:000158">
    <property type="entry name" value="Sensor histidine kinase/response regulator"/>
    <property type="match status" value="1"/>
</dbReference>
<dbReference type="EC" id="2.7.13.3" evidence="2"/>
<feature type="region of interest" description="Disordered" evidence="7">
    <location>
        <begin position="691"/>
        <end position="714"/>
    </location>
</feature>
<dbReference type="GO" id="GO:0000155">
    <property type="term" value="F:phosphorelay sensor kinase activity"/>
    <property type="evidence" value="ECO:0007669"/>
    <property type="project" value="InterPro"/>
</dbReference>
<proteinExistence type="predicted"/>
<dbReference type="FunFam" id="3.30.565.10:FF:000010">
    <property type="entry name" value="Sensor histidine kinase RcsC"/>
    <property type="match status" value="1"/>
</dbReference>
<dbReference type="Pfam" id="PF00512">
    <property type="entry name" value="HisKA"/>
    <property type="match status" value="1"/>
</dbReference>
<feature type="domain" description="Histidine kinase" evidence="8">
    <location>
        <begin position="1256"/>
        <end position="1482"/>
    </location>
</feature>
<keyword evidence="5" id="KW-0418">Kinase</keyword>
<evidence type="ECO:0000259" key="10">
    <source>
        <dbReference type="PROSITE" id="PS50112"/>
    </source>
</evidence>
<dbReference type="InterPro" id="IPR001789">
    <property type="entry name" value="Sig_transdc_resp-reg_receiver"/>
</dbReference>
<feature type="region of interest" description="Disordered" evidence="7">
    <location>
        <begin position="229"/>
        <end position="314"/>
    </location>
</feature>
<feature type="domain" description="PAC" evidence="11">
    <location>
        <begin position="1191"/>
        <end position="1245"/>
    </location>
</feature>
<feature type="domain" description="PAS" evidence="10">
    <location>
        <begin position="1042"/>
        <end position="1097"/>
    </location>
</feature>
<evidence type="ECO:0000256" key="7">
    <source>
        <dbReference type="SAM" id="MobiDB-lite"/>
    </source>
</evidence>
<dbReference type="Gene3D" id="3.30.565.10">
    <property type="entry name" value="Histidine kinase-like ATPase, C-terminal domain"/>
    <property type="match status" value="1"/>
</dbReference>
<dbReference type="Gene3D" id="1.10.287.130">
    <property type="match status" value="1"/>
</dbReference>
<dbReference type="CDD" id="cd00130">
    <property type="entry name" value="PAS"/>
    <property type="match status" value="2"/>
</dbReference>
<dbReference type="PROSITE" id="PS50113">
    <property type="entry name" value="PAC"/>
    <property type="match status" value="2"/>
</dbReference>
<dbReference type="OMA" id="WGQKATF"/>
<dbReference type="CDD" id="cd00082">
    <property type="entry name" value="HisKA"/>
    <property type="match status" value="1"/>
</dbReference>
<feature type="region of interest" description="Disordered" evidence="7">
    <location>
        <begin position="1"/>
        <end position="98"/>
    </location>
</feature>
<dbReference type="Gene3D" id="3.40.50.2300">
    <property type="match status" value="1"/>
</dbReference>
<feature type="region of interest" description="Disordered" evidence="7">
    <location>
        <begin position="1132"/>
        <end position="1158"/>
    </location>
</feature>
<dbReference type="PRINTS" id="PR00344">
    <property type="entry name" value="BCTRLSENSOR"/>
</dbReference>
<dbReference type="SMART" id="SM00388">
    <property type="entry name" value="HisKA"/>
    <property type="match status" value="1"/>
</dbReference>
<dbReference type="OrthoDB" id="303614at2759"/>
<evidence type="ECO:0000256" key="5">
    <source>
        <dbReference type="ARBA" id="ARBA00022777"/>
    </source>
</evidence>
<evidence type="ECO:0000259" key="9">
    <source>
        <dbReference type="PROSITE" id="PS50110"/>
    </source>
</evidence>
<dbReference type="STRING" id="77044.A0A1W2TRC2"/>
<feature type="compositionally biased region" description="Polar residues" evidence="7">
    <location>
        <begin position="261"/>
        <end position="270"/>
    </location>
</feature>
<feature type="region of interest" description="Disordered" evidence="7">
    <location>
        <begin position="568"/>
        <end position="590"/>
    </location>
</feature>
<organism evidence="12">
    <name type="scientific">Rosellinia necatrix</name>
    <name type="common">White root-rot fungus</name>
    <dbReference type="NCBI Taxonomy" id="77044"/>
    <lineage>
        <taxon>Eukaryota</taxon>
        <taxon>Fungi</taxon>
        <taxon>Dikarya</taxon>
        <taxon>Ascomycota</taxon>
        <taxon>Pezizomycotina</taxon>
        <taxon>Sordariomycetes</taxon>
        <taxon>Xylariomycetidae</taxon>
        <taxon>Xylariales</taxon>
        <taxon>Xylariaceae</taxon>
        <taxon>Rosellinia</taxon>
    </lineage>
</organism>
<feature type="compositionally biased region" description="Polar residues" evidence="7">
    <location>
        <begin position="691"/>
        <end position="709"/>
    </location>
</feature>
<dbReference type="InterPro" id="IPR005467">
    <property type="entry name" value="His_kinase_dom"/>
</dbReference>
<dbReference type="PROSITE" id="PS50110">
    <property type="entry name" value="RESPONSE_REGULATORY"/>
    <property type="match status" value="1"/>
</dbReference>
<dbReference type="Proteomes" id="UP000054516">
    <property type="component" value="Unassembled WGS sequence"/>
</dbReference>
<dbReference type="EMBL" id="DF977499">
    <property type="protein sequence ID" value="GAP91005.2"/>
    <property type="molecule type" value="Genomic_DNA"/>
</dbReference>
<dbReference type="Pfam" id="PF02518">
    <property type="entry name" value="HATPase_c"/>
    <property type="match status" value="1"/>
</dbReference>
<keyword evidence="4" id="KW-0808">Transferase</keyword>
<sequence length="1913" mass="209081">MRSGQKDEDIGTTKSPEAMATHQSIKDYRAQLAHDMERKARSSSAGNSENVRVSPIREHPVGSPNSTSDLPTTSTESNKTVRGGVTPGIPAATPSYPFPRMSTTSFRQSHLQRPLSLFGGRALHDQVTSDPSTPASAMTFLPSGCTPISEDPNYPSPNLYELSLMLSAEPGLSGWWDTVVQIMTDFYKAERITLSIPADATDIENVPWGQKATYNTQAEDDFSMGYIGRGSSLTGGSTDDRVNISSVAEPTRGSGSPARPNIQSRHSFTSYEDKKDPHKAQPGQTAASSMAHRPGLASRSKSHYPSVDRTGIGTPHMELNRQTLEEHDAVEEQQPLPSWEATMESDRALKGRVLPVLQALDLEADPLIDHNGVTRVLERGKVIALTRTYPYLEPDSDEQLSRIKNAGLSSQDAKTKHSTKQVKSESSTNLSSLLASASAPLAKGKSSKFNIADKSRLPHLYSVIDNGPPRPPTPKYEEFEQAPPSPWSQSPAPSPAVRSDPSENPFFTEAGLDEGSFSPGPSPHDYTSVQPPETIGIDNSWTILHIPLNHILLSRSPQRFKLDPSVLEQRTNLRGKHDTAPSPWSARDESARKHQQPPIAILSILSPVIPYPSNLRYSLEYLAPHLATSFSLCRHYSNLETEVMGISRKRPSNTGFGAIGPDGRPVTNAGALGHLGLSSPEDIAQRSIAGSLTSPSDYSTQSRSINASPMGTPLWEPGSFGLVVERRATGTSPGTAAGDSYFNSKPRGGVQAEPPLGISGHRAPRSAKEIATNRQRQHSANLRKQPQDSGSAKESELDAVTGPNPSAEDDTSTPTTRQRHTSKDSTTPLGKKDETRAVQEGIDYPKRLGSIGSTTPSSHKHTRLHSYGGDFAATFQSLPPSTPLLTKPTTSAPIRSGSVPVTQVSMNPPTDRLKGLMLDLLPVQVFVAWPMTGEIVWVNSRYLTYRGQTLADLIADPWASFHGEDREDYLRNWSHSLRTGEQFVHTVRLRRFDGAYRWHQARAVASRDKRGVIVQFIGSYMDIHDQKIAEFMALRQAEVEASEAKHRLLANLIPQIIFTATESDGITFANEQWLAYTGQSEDGPLGNGFMDFVHPEDLARCRVPVNRTSITTVDKKSNDALPSTTTARMAAPFAASESRSLHSPSTPLSTVPQDGSTAGKQVSTLANADLSELAKKGIIKVTTDSNGRLSYTTELRLRSKKGEYRWHLIRCVEIDDVDFGSGPSSYFGSATDINDHKLLETKLKEAMESKGRFLSNMSHEIRTPLIGISGMVSFLQDTTLSEEQRDFTNTIQTSANSLLMIINDILDLSKVDAGMMKLKFEWFHTRSLIEDVNELVSTMAIAKRLELNYIVEQNVPAWVKGDKFRIRQVLLNVIGNAIKFTSEGEVFSRCRVYMDYTGELGDNQIILEYSVIDTGRGFTKEEAELIFKPFSQIDGSSTRQHGGSGLGLVISRQLVELHGGRMDGTAIPGKGSTFTFTARFGLPSGADHPDITSTPPMAATARPPGEDKVMHGIRPLTLQKVEEQPVTASPSSDADFASPAFASSAGSDPSVRSGRTQDTTASSISSVHVGLTHFSEAAKASGQDLSQMRFEMPMGRLSLQTISTPDGASTPSSLRPSRLPMYSILIICPQKYSREAITQHIEMTLPKDVPRQITPLSCASEALDLIGGDESVTFTHVVVNLGSAEEIVNITDRIVASSGGQTITVIMSDSVQRQAVLELASNTGHPQLLADKQILFVHKPVKPSRFAVIFDPGRERDVSTDLNRSTAAQMVESQKQSYLDVEKRIGDKGIKVLLVEDNPVNQKVLSRYLKKVGIEAEIAADGMEATEKVFARAPRYYSLILCDLHMPRKDGYQTCRDIRQWEEDNDHDSTPIIALSANVMSDVQEKCIAVGFNDFVTKPVDFVDLSTAMSKYF</sequence>
<feature type="region of interest" description="Disordered" evidence="7">
    <location>
        <begin position="1522"/>
        <end position="1564"/>
    </location>
</feature>
<dbReference type="Pfam" id="PF08447">
    <property type="entry name" value="PAS_3"/>
    <property type="match status" value="1"/>
</dbReference>
<dbReference type="InterPro" id="IPR003594">
    <property type="entry name" value="HATPase_dom"/>
</dbReference>
<dbReference type="InterPro" id="IPR000014">
    <property type="entry name" value="PAS"/>
</dbReference>
<keyword evidence="3 6" id="KW-0597">Phosphoprotein</keyword>
<feature type="region of interest" description="Disordered" evidence="7">
    <location>
        <begin position="1485"/>
        <end position="1509"/>
    </location>
</feature>
<dbReference type="SUPFAM" id="SSF55874">
    <property type="entry name" value="ATPase domain of HSP90 chaperone/DNA topoisomerase II/histidine kinase"/>
    <property type="match status" value="1"/>
</dbReference>
<dbReference type="FunFam" id="1.10.287.130:FF:000050">
    <property type="entry name" value="Related to histidine kinase"/>
    <property type="match status" value="1"/>
</dbReference>
<protein>
    <recommendedName>
        <fullName evidence="2">histidine kinase</fullName>
        <ecNumber evidence="2">2.7.13.3</ecNumber>
    </recommendedName>
</protein>
<evidence type="ECO:0000256" key="2">
    <source>
        <dbReference type="ARBA" id="ARBA00012438"/>
    </source>
</evidence>
<reference evidence="12" key="1">
    <citation type="submission" date="2016-03" db="EMBL/GenBank/DDBJ databases">
        <title>Draft genome sequence of Rosellinia necatrix.</title>
        <authorList>
            <person name="Kanematsu S."/>
        </authorList>
    </citation>
    <scope>NUCLEOTIDE SEQUENCE [LARGE SCALE GENOMIC DNA]</scope>
    <source>
        <strain evidence="12">W97</strain>
    </source>
</reference>
<dbReference type="Pfam" id="PF00072">
    <property type="entry name" value="Response_reg"/>
    <property type="match status" value="1"/>
</dbReference>
<name>A0A1W2TRC2_ROSNE</name>
<dbReference type="InterPro" id="IPR003661">
    <property type="entry name" value="HisK_dim/P_dom"/>
</dbReference>
<dbReference type="SUPFAM" id="SSF52172">
    <property type="entry name" value="CheY-like"/>
    <property type="match status" value="1"/>
</dbReference>
<keyword evidence="13" id="KW-1185">Reference proteome</keyword>
<feature type="compositionally biased region" description="Basic and acidic residues" evidence="7">
    <location>
        <begin position="24"/>
        <end position="40"/>
    </location>
</feature>
<feature type="compositionally biased region" description="Low complexity" evidence="7">
    <location>
        <begin position="1528"/>
        <end position="1550"/>
    </location>
</feature>
<dbReference type="InterPro" id="IPR035965">
    <property type="entry name" value="PAS-like_dom_sf"/>
</dbReference>
<dbReference type="GO" id="GO:0009927">
    <property type="term" value="F:histidine phosphotransfer kinase activity"/>
    <property type="evidence" value="ECO:0007669"/>
    <property type="project" value="TreeGrafter"/>
</dbReference>
<evidence type="ECO:0000256" key="4">
    <source>
        <dbReference type="ARBA" id="ARBA00022679"/>
    </source>
</evidence>
<dbReference type="CDD" id="cd17546">
    <property type="entry name" value="REC_hyHK_CKI1_RcsC-like"/>
    <property type="match status" value="1"/>
</dbReference>
<feature type="domain" description="PAC" evidence="11">
    <location>
        <begin position="983"/>
        <end position="1035"/>
    </location>
</feature>
<dbReference type="SUPFAM" id="SSF55785">
    <property type="entry name" value="PYP-like sensor domain (PAS domain)"/>
    <property type="match status" value="2"/>
</dbReference>
<dbReference type="InterPro" id="IPR013655">
    <property type="entry name" value="PAS_fold_3"/>
</dbReference>
<comment type="catalytic activity">
    <reaction evidence="1">
        <text>ATP + protein L-histidine = ADP + protein N-phospho-L-histidine.</text>
        <dbReference type="EC" id="2.7.13.3"/>
    </reaction>
</comment>
<evidence type="ECO:0000256" key="1">
    <source>
        <dbReference type="ARBA" id="ARBA00000085"/>
    </source>
</evidence>
<dbReference type="InterPro" id="IPR011006">
    <property type="entry name" value="CheY-like_superfamily"/>
</dbReference>
<feature type="compositionally biased region" description="Basic and acidic residues" evidence="7">
    <location>
        <begin position="1"/>
        <end position="11"/>
    </location>
</feature>
<dbReference type="SMART" id="SM00448">
    <property type="entry name" value="REC"/>
    <property type="match status" value="1"/>
</dbReference>
<feature type="compositionally biased region" description="Polar residues" evidence="7">
    <location>
        <begin position="1553"/>
        <end position="1564"/>
    </location>
</feature>
<dbReference type="PROSITE" id="PS50112">
    <property type="entry name" value="PAS"/>
    <property type="match status" value="1"/>
</dbReference>
<dbReference type="PANTHER" id="PTHR43047:SF74">
    <property type="entry name" value="HISTIDINE KINASE-RELATED"/>
    <property type="match status" value="1"/>
</dbReference>
<feature type="compositionally biased region" description="Polar residues" evidence="7">
    <location>
        <begin position="42"/>
        <end position="51"/>
    </location>
</feature>
<feature type="compositionally biased region" description="Polar residues" evidence="7">
    <location>
        <begin position="63"/>
        <end position="80"/>
    </location>
</feature>
<dbReference type="InterPro" id="IPR004358">
    <property type="entry name" value="Sig_transdc_His_kin-like_C"/>
</dbReference>
<feature type="region of interest" description="Disordered" evidence="7">
    <location>
        <begin position="407"/>
        <end position="430"/>
    </location>
</feature>
<dbReference type="SMART" id="SM00387">
    <property type="entry name" value="HATPase_c"/>
    <property type="match status" value="1"/>
</dbReference>
<evidence type="ECO:0000259" key="8">
    <source>
        <dbReference type="PROSITE" id="PS50109"/>
    </source>
</evidence>
<feature type="compositionally biased region" description="Polar residues" evidence="7">
    <location>
        <begin position="1137"/>
        <end position="1158"/>
    </location>
</feature>
<feature type="modified residue" description="4-aspartylphosphate" evidence="6">
    <location>
        <position position="1843"/>
    </location>
</feature>
<dbReference type="SUPFAM" id="SSF47384">
    <property type="entry name" value="Homodimeric domain of signal transducing histidine kinase"/>
    <property type="match status" value="1"/>
</dbReference>
<evidence type="ECO:0000313" key="13">
    <source>
        <dbReference type="Proteomes" id="UP000054516"/>
    </source>
</evidence>
<feature type="region of interest" description="Disordered" evidence="7">
    <location>
        <begin position="729"/>
        <end position="862"/>
    </location>
</feature>
<dbReference type="InterPro" id="IPR036097">
    <property type="entry name" value="HisK_dim/P_sf"/>
</dbReference>
<feature type="region of interest" description="Disordered" evidence="7">
    <location>
        <begin position="461"/>
        <end position="527"/>
    </location>
</feature>
<evidence type="ECO:0000313" key="12">
    <source>
        <dbReference type="EMBL" id="GAP91005.2"/>
    </source>
</evidence>
<evidence type="ECO:0000259" key="11">
    <source>
        <dbReference type="PROSITE" id="PS50113"/>
    </source>
</evidence>
<feature type="compositionally biased region" description="Polar residues" evidence="7">
    <location>
        <begin position="231"/>
        <end position="248"/>
    </location>
</feature>
<dbReference type="SMART" id="SM00091">
    <property type="entry name" value="PAS"/>
    <property type="match status" value="2"/>
</dbReference>
<evidence type="ECO:0000256" key="6">
    <source>
        <dbReference type="PROSITE-ProRule" id="PRU00169"/>
    </source>
</evidence>
<dbReference type="PANTHER" id="PTHR43047">
    <property type="entry name" value="TWO-COMPONENT HISTIDINE PROTEIN KINASE"/>
    <property type="match status" value="1"/>
</dbReference>
<gene>
    <name evidence="12" type="ORF">SAMD00023353_5400450</name>
</gene>
<dbReference type="InterPro" id="IPR001610">
    <property type="entry name" value="PAC"/>
</dbReference>
<accession>A0A1W2TRC2</accession>
<feature type="domain" description="Response regulatory" evidence="9">
    <location>
        <begin position="1791"/>
        <end position="1913"/>
    </location>
</feature>
<dbReference type="Gene3D" id="3.30.450.20">
    <property type="entry name" value="PAS domain"/>
    <property type="match status" value="2"/>
</dbReference>
<dbReference type="PROSITE" id="PS50109">
    <property type="entry name" value="HIS_KIN"/>
    <property type="match status" value="1"/>
</dbReference>
<dbReference type="CDD" id="cd16922">
    <property type="entry name" value="HATPase_EvgS-ArcB-TorS-like"/>
    <property type="match status" value="1"/>
</dbReference>
<dbReference type="GO" id="GO:0005886">
    <property type="term" value="C:plasma membrane"/>
    <property type="evidence" value="ECO:0007669"/>
    <property type="project" value="TreeGrafter"/>
</dbReference>
<feature type="compositionally biased region" description="Polar residues" evidence="7">
    <location>
        <begin position="772"/>
        <end position="790"/>
    </location>
</feature>
<dbReference type="SMART" id="SM00086">
    <property type="entry name" value="PAC"/>
    <property type="match status" value="2"/>
</dbReference>
<dbReference type="InterPro" id="IPR000700">
    <property type="entry name" value="PAS-assoc_C"/>
</dbReference>
<dbReference type="InterPro" id="IPR036890">
    <property type="entry name" value="HATPase_C_sf"/>
</dbReference>